<feature type="transmembrane region" description="Helical" evidence="1">
    <location>
        <begin position="16"/>
        <end position="34"/>
    </location>
</feature>
<dbReference type="InterPro" id="IPR029377">
    <property type="entry name" value="TMEM220"/>
</dbReference>
<sequence length="85" mass="9768">MILFSANLQLNDPDPLLWFFIHLSGAILCAFPFFKISFAALYWVAMIFYTGYAVYLLFISDGVLTWYSDYGAGNITQTMKAEKQY</sequence>
<accession>A0ABX1CWJ7</accession>
<evidence type="ECO:0000313" key="2">
    <source>
        <dbReference type="EMBL" id="NJW52655.1"/>
    </source>
</evidence>
<dbReference type="EMBL" id="JAAVJR010000003">
    <property type="protein sequence ID" value="NJW52655.1"/>
    <property type="molecule type" value="Genomic_DNA"/>
</dbReference>
<keyword evidence="1" id="KW-0472">Membrane</keyword>
<keyword evidence="3" id="KW-1185">Reference proteome</keyword>
<keyword evidence="1" id="KW-1133">Transmembrane helix</keyword>
<dbReference type="Proteomes" id="UP000703674">
    <property type="component" value="Unassembled WGS sequence"/>
</dbReference>
<feature type="transmembrane region" description="Helical" evidence="1">
    <location>
        <begin position="41"/>
        <end position="60"/>
    </location>
</feature>
<keyword evidence="1" id="KW-0812">Transmembrane</keyword>
<organism evidence="2 3">
    <name type="scientific">Salinimicrobium oceani</name>
    <dbReference type="NCBI Taxonomy" id="2722702"/>
    <lineage>
        <taxon>Bacteria</taxon>
        <taxon>Pseudomonadati</taxon>
        <taxon>Bacteroidota</taxon>
        <taxon>Flavobacteriia</taxon>
        <taxon>Flavobacteriales</taxon>
        <taxon>Flavobacteriaceae</taxon>
        <taxon>Salinimicrobium</taxon>
    </lineage>
</organism>
<proteinExistence type="predicted"/>
<evidence type="ECO:0000313" key="3">
    <source>
        <dbReference type="Proteomes" id="UP000703674"/>
    </source>
</evidence>
<reference evidence="2 3" key="1">
    <citation type="submission" date="2020-03" db="EMBL/GenBank/DDBJ databases">
        <title>Salinimicrobium sp. nov, isolated from SCS.</title>
        <authorList>
            <person name="Cao W.R."/>
        </authorList>
    </citation>
    <scope>NUCLEOTIDE SEQUENCE [LARGE SCALE GENOMIC DNA]</scope>
    <source>
        <strain evidence="3">J15B91</strain>
    </source>
</reference>
<dbReference type="Pfam" id="PF15071">
    <property type="entry name" value="TMEM220"/>
    <property type="match status" value="1"/>
</dbReference>
<gene>
    <name evidence="2" type="ORF">HC175_06955</name>
</gene>
<evidence type="ECO:0000256" key="1">
    <source>
        <dbReference type="SAM" id="Phobius"/>
    </source>
</evidence>
<protein>
    <submittedName>
        <fullName evidence="2">Uncharacterized protein</fullName>
    </submittedName>
</protein>
<name>A0ABX1CWJ7_9FLAO</name>
<comment type="caution">
    <text evidence="2">The sequence shown here is derived from an EMBL/GenBank/DDBJ whole genome shotgun (WGS) entry which is preliminary data.</text>
</comment>